<evidence type="ECO:0000313" key="2">
    <source>
        <dbReference type="EMBL" id="RMQ44417.1"/>
    </source>
</evidence>
<protein>
    <submittedName>
        <fullName evidence="1">Uncharacterized protein</fullName>
    </submittedName>
</protein>
<comment type="caution">
    <text evidence="1">The sequence shown here is derived from an EMBL/GenBank/DDBJ whole genome shotgun (WGS) entry which is preliminary data.</text>
</comment>
<evidence type="ECO:0000313" key="5">
    <source>
        <dbReference type="Proteomes" id="UP000276194"/>
    </source>
</evidence>
<proteinExistence type="predicted"/>
<sequence>MVTLPGYLAIRTTSGRNGEFNVGRLSNYSLWSSLP</sequence>
<accession>A0A0P9VB32</accession>
<dbReference type="PATRIC" id="fig|34065.5.peg.5600"/>
<evidence type="ECO:0000313" key="6">
    <source>
        <dbReference type="Proteomes" id="UP000279553"/>
    </source>
</evidence>
<dbReference type="InterPro" id="IPR021693">
    <property type="entry name" value="DUF3275"/>
</dbReference>
<dbReference type="EMBL" id="RBRD01000014">
    <property type="protein sequence ID" value="RMQ44417.1"/>
    <property type="molecule type" value="Genomic_DNA"/>
</dbReference>
<evidence type="ECO:0000313" key="1">
    <source>
        <dbReference type="EMBL" id="KPX96416.1"/>
    </source>
</evidence>
<evidence type="ECO:0000313" key="4">
    <source>
        <dbReference type="Proteomes" id="UP000050420"/>
    </source>
</evidence>
<dbReference type="Proteomes" id="UP000279553">
    <property type="component" value="Unassembled WGS sequence"/>
</dbReference>
<organism evidence="1 4">
    <name type="scientific">Pseudomonas amygdali pv. mori</name>
    <dbReference type="NCBI Taxonomy" id="34065"/>
    <lineage>
        <taxon>Bacteria</taxon>
        <taxon>Pseudomonadati</taxon>
        <taxon>Pseudomonadota</taxon>
        <taxon>Gammaproteobacteria</taxon>
        <taxon>Pseudomonadales</taxon>
        <taxon>Pseudomonadaceae</taxon>
        <taxon>Pseudomonas</taxon>
        <taxon>Pseudomonas amygdali</taxon>
    </lineage>
</organism>
<dbReference type="Pfam" id="PF11679">
    <property type="entry name" value="DUF3275"/>
    <property type="match status" value="1"/>
</dbReference>
<evidence type="ECO:0000313" key="3">
    <source>
        <dbReference type="EMBL" id="RMT22813.1"/>
    </source>
</evidence>
<name>A0A0P9VB32_PSEA0</name>
<dbReference type="AlphaFoldDB" id="A0A0P9VB32"/>
<dbReference type="Proteomes" id="UP000276194">
    <property type="component" value="Unassembled WGS sequence"/>
</dbReference>
<dbReference type="EMBL" id="RBTD01000147">
    <property type="protein sequence ID" value="RMT22813.1"/>
    <property type="molecule type" value="Genomic_DNA"/>
</dbReference>
<reference evidence="1 4" key="1">
    <citation type="submission" date="2015-09" db="EMBL/GenBank/DDBJ databases">
        <title>Genome announcement of multiple Pseudomonas syringae strains.</title>
        <authorList>
            <person name="Thakur S."/>
            <person name="Wang P.W."/>
            <person name="Gong Y."/>
            <person name="Weir B.S."/>
            <person name="Guttman D.S."/>
        </authorList>
    </citation>
    <scope>NUCLEOTIDE SEQUENCE [LARGE SCALE GENOMIC DNA]</scope>
    <source>
        <strain evidence="1 4">ICMP4331</strain>
    </source>
</reference>
<dbReference type="EMBL" id="LJQU01000215">
    <property type="protein sequence ID" value="KPX96416.1"/>
    <property type="molecule type" value="Genomic_DNA"/>
</dbReference>
<gene>
    <name evidence="1" type="ORF">ALO63_05467</name>
    <name evidence="3" type="ORF">ALP52_05201</name>
    <name evidence="2" type="ORF">ALQ05_200245</name>
</gene>
<reference evidence="5 6" key="2">
    <citation type="submission" date="2018-08" db="EMBL/GenBank/DDBJ databases">
        <title>Recombination of ecologically and evolutionarily significant loci maintains genetic cohesion in the Pseudomonas syringae species complex.</title>
        <authorList>
            <person name="Dillon M."/>
            <person name="Thakur S."/>
            <person name="Almeida R.N.D."/>
            <person name="Weir B.S."/>
            <person name="Guttman D.S."/>
        </authorList>
    </citation>
    <scope>NUCLEOTIDE SEQUENCE [LARGE SCALE GENOMIC DNA]</scope>
    <source>
        <strain evidence="2 6">ICMP 535</strain>
        <strain evidence="3 5">ICMP 6941</strain>
    </source>
</reference>
<dbReference type="Proteomes" id="UP000050420">
    <property type="component" value="Unassembled WGS sequence"/>
</dbReference>